<dbReference type="Proteomes" id="UP001163828">
    <property type="component" value="Unassembled WGS sequence"/>
</dbReference>
<gene>
    <name evidence="1" type="ORF">F5050DRAFT_1561035</name>
</gene>
<keyword evidence="2" id="KW-1185">Reference proteome</keyword>
<organism evidence="1 2">
    <name type="scientific">Lentinula boryana</name>
    <dbReference type="NCBI Taxonomy" id="40481"/>
    <lineage>
        <taxon>Eukaryota</taxon>
        <taxon>Fungi</taxon>
        <taxon>Dikarya</taxon>
        <taxon>Basidiomycota</taxon>
        <taxon>Agaricomycotina</taxon>
        <taxon>Agaricomycetes</taxon>
        <taxon>Agaricomycetidae</taxon>
        <taxon>Agaricales</taxon>
        <taxon>Marasmiineae</taxon>
        <taxon>Omphalotaceae</taxon>
        <taxon>Lentinula</taxon>
    </lineage>
</organism>
<dbReference type="PANTHER" id="PTHR13318">
    <property type="entry name" value="PARTNER OF PAIRED, ISOFORM B-RELATED"/>
    <property type="match status" value="1"/>
</dbReference>
<dbReference type="Gene3D" id="3.80.10.10">
    <property type="entry name" value="Ribonuclease Inhibitor"/>
    <property type="match status" value="2"/>
</dbReference>
<proteinExistence type="predicted"/>
<protein>
    <recommendedName>
        <fullName evidence="3">RNI-like protein</fullName>
    </recommendedName>
</protein>
<comment type="caution">
    <text evidence="1">The sequence shown here is derived from an EMBL/GenBank/DDBJ whole genome shotgun (WGS) entry which is preliminary data.</text>
</comment>
<accession>A0ABQ8QRX6</accession>
<name>A0ABQ8QRX6_9AGAR</name>
<dbReference type="InterPro" id="IPR006553">
    <property type="entry name" value="Leu-rich_rpt_Cys-con_subtyp"/>
</dbReference>
<evidence type="ECO:0000313" key="1">
    <source>
        <dbReference type="EMBL" id="KAJ4001289.1"/>
    </source>
</evidence>
<dbReference type="SUPFAM" id="SSF52047">
    <property type="entry name" value="RNI-like"/>
    <property type="match status" value="1"/>
</dbReference>
<evidence type="ECO:0000313" key="2">
    <source>
        <dbReference type="Proteomes" id="UP001163828"/>
    </source>
</evidence>
<dbReference type="SMART" id="SM00367">
    <property type="entry name" value="LRR_CC"/>
    <property type="match status" value="5"/>
</dbReference>
<dbReference type="InterPro" id="IPR032675">
    <property type="entry name" value="LRR_dom_sf"/>
</dbReference>
<evidence type="ECO:0008006" key="3">
    <source>
        <dbReference type="Google" id="ProtNLM"/>
    </source>
</evidence>
<sequence length="499" mass="54792">MPRRPTKRSRTEHVPPFGATSDLENAVFQVNEPSYRTLPLTVLPSLVTLCDQRFVSCFKKLRENSSLWENRISHQLQLLPDSVLPKLFALLKKSHPGYLPHEIIVTYFMRGSNLSLSSDSLPGANKGTIMAIPRLNPQVCDLDISGFNKIADDAFAKVIAELHSLRSLNLIFRKCTKVGSKTITAIVKSCPRIRSLNLSETSVSPAAMAELLVAHGNQLEVLKIAGLERWTDATFMAQLHSQVKDQEVSMPKLQTLKLRGLQLSDSSIDFLVSLSPNLRRLDISFTATKRPILFTSRKDIFGACAHLSAPRLEKLSLTSTPVAVSDLLQTISPLSNLRTLSLGALGATGSMGVASATTLNDVTLPKLTSALQSFSNLRSVNLVSNTRLSKTALFDFIQRVAMRSEALAALLPLDGTHPALETLILNNTSVGDDSGAYIACCCNLVRLEVEGTKFTSDGLFFIIDACPKLQTLNLTSCRGVKIADRRRFFEVDSFPSFYQ</sequence>
<reference evidence="1" key="1">
    <citation type="submission" date="2022-08" db="EMBL/GenBank/DDBJ databases">
        <authorList>
            <consortium name="DOE Joint Genome Institute"/>
            <person name="Min B."/>
            <person name="Riley R."/>
            <person name="Sierra-Patev S."/>
            <person name="Naranjo-Ortiz M."/>
            <person name="Looney B."/>
            <person name="Konkel Z."/>
            <person name="Slot J.C."/>
            <person name="Sakamoto Y."/>
            <person name="Steenwyk J.L."/>
            <person name="Rokas A."/>
            <person name="Carro J."/>
            <person name="Camarero S."/>
            <person name="Ferreira P."/>
            <person name="Molpeceres G."/>
            <person name="Ruiz-Duenas F.J."/>
            <person name="Serrano A."/>
            <person name="Henrissat B."/>
            <person name="Drula E."/>
            <person name="Hughes K.W."/>
            <person name="Mata J.L."/>
            <person name="Ishikawa N.K."/>
            <person name="Vargas-Isla R."/>
            <person name="Ushijima S."/>
            <person name="Smith C.A."/>
            <person name="Ahrendt S."/>
            <person name="Andreopoulos W."/>
            <person name="He G."/>
            <person name="Labutti K."/>
            <person name="Lipzen A."/>
            <person name="Ng V."/>
            <person name="Sandor L."/>
            <person name="Barry K."/>
            <person name="Martinez A.T."/>
            <person name="Xiao Y."/>
            <person name="Gibbons J.G."/>
            <person name="Terashima K."/>
            <person name="Hibbett D.S."/>
            <person name="Grigoriev I.V."/>
        </authorList>
    </citation>
    <scope>NUCLEOTIDE SEQUENCE</scope>
    <source>
        <strain evidence="1">TFB10827</strain>
    </source>
</reference>
<dbReference type="EMBL" id="MU790511">
    <property type="protein sequence ID" value="KAJ4001289.1"/>
    <property type="molecule type" value="Genomic_DNA"/>
</dbReference>